<dbReference type="PANTHER" id="PTHR40061">
    <property type="entry name" value="SPORULATION PROTEIN YLMC-RELATED"/>
    <property type="match status" value="1"/>
</dbReference>
<dbReference type="InterPro" id="IPR014238">
    <property type="entry name" value="Spore_YlmC/YmxH"/>
</dbReference>
<dbReference type="EMBL" id="OBQC01000001">
    <property type="protein sequence ID" value="SOC35367.1"/>
    <property type="molecule type" value="Genomic_DNA"/>
</dbReference>
<name>A0A285U0X9_9BACL</name>
<reference evidence="3" key="1">
    <citation type="submission" date="2017-08" db="EMBL/GenBank/DDBJ databases">
        <authorList>
            <person name="Varghese N."/>
            <person name="Submissions S."/>
        </authorList>
    </citation>
    <scope>NUCLEOTIDE SEQUENCE [LARGE SCALE GENOMIC DNA]</scope>
    <source>
        <strain evidence="3">JC23</strain>
    </source>
</reference>
<gene>
    <name evidence="2" type="ORF">SAMN05877842_101390</name>
</gene>
<proteinExistence type="predicted"/>
<dbReference type="InterPro" id="IPR027275">
    <property type="entry name" value="PRC-brl_dom"/>
</dbReference>
<keyword evidence="3" id="KW-1185">Reference proteome</keyword>
<dbReference type="SUPFAM" id="SSF50346">
    <property type="entry name" value="PRC-barrel domain"/>
    <property type="match status" value="1"/>
</dbReference>
<dbReference type="Proteomes" id="UP000219252">
    <property type="component" value="Unassembled WGS sequence"/>
</dbReference>
<evidence type="ECO:0000259" key="1">
    <source>
        <dbReference type="Pfam" id="PF05239"/>
    </source>
</evidence>
<evidence type="ECO:0000313" key="3">
    <source>
        <dbReference type="Proteomes" id="UP000219252"/>
    </source>
</evidence>
<dbReference type="NCBIfam" id="TIGR02888">
    <property type="entry name" value="spore_YlmC_YmxH"/>
    <property type="match status" value="1"/>
</dbReference>
<accession>A0A285U0X9</accession>
<dbReference type="OrthoDB" id="2468688at2"/>
<sequence length="79" mass="8836">MRFSTVQQKEIIEASSGRFIGFIVDAEVDEHTGKIVSFLVSEPKKFLSFMQNEEAVSKVLISDILVIGKDVILVKSAYE</sequence>
<dbReference type="Pfam" id="PF05239">
    <property type="entry name" value="PRC"/>
    <property type="match status" value="1"/>
</dbReference>
<dbReference type="AlphaFoldDB" id="A0A285U0X9"/>
<dbReference type="PANTHER" id="PTHR40061:SF1">
    <property type="entry name" value="SPORULATION PROTEIN YLMC-RELATED"/>
    <property type="match status" value="1"/>
</dbReference>
<feature type="domain" description="PRC-barrel" evidence="1">
    <location>
        <begin position="2"/>
        <end position="76"/>
    </location>
</feature>
<dbReference type="InterPro" id="IPR011033">
    <property type="entry name" value="PRC_barrel-like_sf"/>
</dbReference>
<dbReference type="Gene3D" id="2.30.30.240">
    <property type="entry name" value="PRC-barrel domain"/>
    <property type="match status" value="1"/>
</dbReference>
<dbReference type="RefSeq" id="WP_097147931.1">
    <property type="nucleotide sequence ID" value="NZ_OBQC01000001.1"/>
</dbReference>
<organism evidence="2 3">
    <name type="scientific">Ureibacillus acetophenoni</name>
    <dbReference type="NCBI Taxonomy" id="614649"/>
    <lineage>
        <taxon>Bacteria</taxon>
        <taxon>Bacillati</taxon>
        <taxon>Bacillota</taxon>
        <taxon>Bacilli</taxon>
        <taxon>Bacillales</taxon>
        <taxon>Caryophanaceae</taxon>
        <taxon>Ureibacillus</taxon>
    </lineage>
</organism>
<protein>
    <submittedName>
        <fullName evidence="2">YlmC/YmxH family sporulation protein</fullName>
    </submittedName>
</protein>
<evidence type="ECO:0000313" key="2">
    <source>
        <dbReference type="EMBL" id="SOC35367.1"/>
    </source>
</evidence>